<feature type="transmembrane region" description="Helical" evidence="1">
    <location>
        <begin position="306"/>
        <end position="325"/>
    </location>
</feature>
<feature type="transmembrane region" description="Helical" evidence="1">
    <location>
        <begin position="283"/>
        <end position="301"/>
    </location>
</feature>
<feature type="transmembrane region" description="Helical" evidence="1">
    <location>
        <begin position="246"/>
        <end position="263"/>
    </location>
</feature>
<organism evidence="2 3">
    <name type="scientific">Opitutus terrae (strain DSM 11246 / JCM 15787 / PB90-1)</name>
    <dbReference type="NCBI Taxonomy" id="452637"/>
    <lineage>
        <taxon>Bacteria</taxon>
        <taxon>Pseudomonadati</taxon>
        <taxon>Verrucomicrobiota</taxon>
        <taxon>Opitutia</taxon>
        <taxon>Opitutales</taxon>
        <taxon>Opitutaceae</taxon>
        <taxon>Opitutus</taxon>
    </lineage>
</organism>
<dbReference type="KEGG" id="ote:Oter_0247"/>
<feature type="transmembrane region" description="Helical" evidence="1">
    <location>
        <begin position="21"/>
        <end position="39"/>
    </location>
</feature>
<proteinExistence type="predicted"/>
<feature type="transmembrane region" description="Helical" evidence="1">
    <location>
        <begin position="217"/>
        <end position="234"/>
    </location>
</feature>
<dbReference type="HOGENOM" id="CLU_555304_0_0_0"/>
<protein>
    <submittedName>
        <fullName evidence="2">Uncharacterized protein</fullName>
    </submittedName>
</protein>
<dbReference type="eggNOG" id="ENOG50333QM">
    <property type="taxonomic scope" value="Bacteria"/>
</dbReference>
<sequence>MATLLARLNAALYHRRVGPSLVAALGLVYACAYLNHPLFPGTGEPALTRGWWTWTDQQRYLAEATAIAEARLDAATFHYPIGYPALGALFCSWLPANPFFIPDLLLVLAASFAWWRLAQRWLSRGEALAVGLAFIATHRWLIVYTQIVPWNTLATQAALLVGVWLAIAQTGPRRLWTLAGLASSSYLVRPIDAVAFTPLLVFAVMRLDDWRARLTHGIGGGAVIAMAVIGAGLINHGVFDAWRSPYEVVSAQAVGFFSYPISYKLYWLFVDGGTFFGEVEPALLFRYPWLVLALPGVIFWVRREGLAGAAGAAALGLNWLFYVNYNDLLPSDVYRFTLIHYLAWGFPLLFLLAVAACRHGWRDWWVRAGGAAAVALGVLAIGLRLEENPLRVERTEAGWRMPAERPLLIRFPNASAENVAELRVDGRALVEYSEYLVPYVSSDLQLLLGTRTAGTQLSVAPGSPLANAEPQVGHYVWCWRPALQRLRAVCR</sequence>
<dbReference type="PROSITE" id="PS51257">
    <property type="entry name" value="PROKAR_LIPOPROTEIN"/>
    <property type="match status" value="1"/>
</dbReference>
<evidence type="ECO:0000313" key="2">
    <source>
        <dbReference type="EMBL" id="ACB73538.1"/>
    </source>
</evidence>
<name>B1ZPD3_OPITP</name>
<dbReference type="STRING" id="452637.Oter_0247"/>
<reference evidence="2 3" key="1">
    <citation type="journal article" date="2011" name="J. Bacteriol.">
        <title>Genome sequence of the verrucomicrobium Opitutus terrae PB90-1, an abundant inhabitant of rice paddy soil ecosystems.</title>
        <authorList>
            <person name="van Passel M.W."/>
            <person name="Kant R."/>
            <person name="Palva A."/>
            <person name="Copeland A."/>
            <person name="Lucas S."/>
            <person name="Lapidus A."/>
            <person name="Glavina del Rio T."/>
            <person name="Pitluck S."/>
            <person name="Goltsman E."/>
            <person name="Clum A."/>
            <person name="Sun H."/>
            <person name="Schmutz J."/>
            <person name="Larimer F.W."/>
            <person name="Land M.L."/>
            <person name="Hauser L."/>
            <person name="Kyrpides N."/>
            <person name="Mikhailova N."/>
            <person name="Richardson P.P."/>
            <person name="Janssen P.H."/>
            <person name="de Vos W.M."/>
            <person name="Smidt H."/>
        </authorList>
    </citation>
    <scope>NUCLEOTIDE SEQUENCE [LARGE SCALE GENOMIC DNA]</scope>
    <source>
        <strain evidence="3">DSM 11246 / JCM 15787 / PB90-1</strain>
    </source>
</reference>
<dbReference type="OrthoDB" id="9153300at2"/>
<accession>B1ZPD3</accession>
<keyword evidence="3" id="KW-1185">Reference proteome</keyword>
<dbReference type="Proteomes" id="UP000007013">
    <property type="component" value="Chromosome"/>
</dbReference>
<gene>
    <name evidence="2" type="ordered locus">Oter_0247</name>
</gene>
<feature type="transmembrane region" description="Helical" evidence="1">
    <location>
        <begin position="125"/>
        <end position="142"/>
    </location>
</feature>
<dbReference type="EMBL" id="CP001032">
    <property type="protein sequence ID" value="ACB73538.1"/>
    <property type="molecule type" value="Genomic_DNA"/>
</dbReference>
<keyword evidence="1" id="KW-1133">Transmembrane helix</keyword>
<feature type="transmembrane region" description="Helical" evidence="1">
    <location>
        <begin position="148"/>
        <end position="167"/>
    </location>
</feature>
<feature type="transmembrane region" description="Helical" evidence="1">
    <location>
        <begin position="337"/>
        <end position="357"/>
    </location>
</feature>
<keyword evidence="1" id="KW-0812">Transmembrane</keyword>
<evidence type="ECO:0000256" key="1">
    <source>
        <dbReference type="SAM" id="Phobius"/>
    </source>
</evidence>
<evidence type="ECO:0000313" key="3">
    <source>
        <dbReference type="Proteomes" id="UP000007013"/>
    </source>
</evidence>
<feature type="transmembrane region" description="Helical" evidence="1">
    <location>
        <begin position="364"/>
        <end position="385"/>
    </location>
</feature>
<feature type="transmembrane region" description="Helical" evidence="1">
    <location>
        <begin position="187"/>
        <end position="205"/>
    </location>
</feature>
<dbReference type="AlphaFoldDB" id="B1ZPD3"/>
<dbReference type="RefSeq" id="WP_012373076.1">
    <property type="nucleotide sequence ID" value="NC_010571.1"/>
</dbReference>
<keyword evidence="1" id="KW-0472">Membrane</keyword>